<evidence type="ECO:0000313" key="3">
    <source>
        <dbReference type="EMBL" id="MDJ1502910.1"/>
    </source>
</evidence>
<dbReference type="Proteomes" id="UP001232063">
    <property type="component" value="Unassembled WGS sequence"/>
</dbReference>
<keyword evidence="1" id="KW-1133">Transmembrane helix</keyword>
<evidence type="ECO:0000259" key="2">
    <source>
        <dbReference type="Pfam" id="PF14317"/>
    </source>
</evidence>
<name>A0AAE3R4A1_9BACT</name>
<feature type="transmembrane region" description="Helical" evidence="1">
    <location>
        <begin position="49"/>
        <end position="68"/>
    </location>
</feature>
<feature type="domain" description="YcxB-like C-terminal" evidence="2">
    <location>
        <begin position="124"/>
        <end position="177"/>
    </location>
</feature>
<protein>
    <submittedName>
        <fullName evidence="3">YcxB family protein</fullName>
    </submittedName>
</protein>
<evidence type="ECO:0000256" key="1">
    <source>
        <dbReference type="SAM" id="Phobius"/>
    </source>
</evidence>
<dbReference type="Pfam" id="PF14317">
    <property type="entry name" value="YcxB"/>
    <property type="match status" value="1"/>
</dbReference>
<keyword evidence="4" id="KW-1185">Reference proteome</keyword>
<accession>A0AAE3R4A1</accession>
<dbReference type="InterPro" id="IPR025588">
    <property type="entry name" value="YcxB-like_C"/>
</dbReference>
<dbReference type="RefSeq" id="WP_314513271.1">
    <property type="nucleotide sequence ID" value="NZ_JASJOU010000006.1"/>
</dbReference>
<dbReference type="AlphaFoldDB" id="A0AAE3R4A1"/>
<proteinExistence type="predicted"/>
<reference evidence="3" key="1">
    <citation type="submission" date="2023-05" db="EMBL/GenBank/DDBJ databases">
        <authorList>
            <person name="Zhang X."/>
        </authorList>
    </citation>
    <scope>NUCLEOTIDE SEQUENCE</scope>
    <source>
        <strain evidence="3">BD1B2-1</strain>
    </source>
</reference>
<feature type="transmembrane region" description="Helical" evidence="1">
    <location>
        <begin position="74"/>
        <end position="93"/>
    </location>
</feature>
<dbReference type="EMBL" id="JASJOU010000006">
    <property type="protein sequence ID" value="MDJ1502910.1"/>
    <property type="molecule type" value="Genomic_DNA"/>
</dbReference>
<keyword evidence="1" id="KW-0472">Membrane</keyword>
<comment type="caution">
    <text evidence="3">The sequence shown here is derived from an EMBL/GenBank/DDBJ whole genome shotgun (WGS) entry which is preliminary data.</text>
</comment>
<evidence type="ECO:0000313" key="4">
    <source>
        <dbReference type="Proteomes" id="UP001232063"/>
    </source>
</evidence>
<sequence length="184" mass="21895">MARNPNQFFRNPMMQQQAVPVPGAKTKKYQMDKKVYVRLGMTHLLKTQWYWVFVPVGIIVLNIILNITKVYTNWWIYLIAFLVALGYVLFWAIQFTGISQLEQYKVMFDKFSYDINTKQINAMINAKEGMQIGWDMVKDVYKEKDAYTLVLSRGQFIHLPFNIFNSDNDLKFFERILRQKNLIK</sequence>
<organism evidence="3 4">
    <name type="scientific">Xanthocytophaga agilis</name>
    <dbReference type="NCBI Taxonomy" id="3048010"/>
    <lineage>
        <taxon>Bacteria</taxon>
        <taxon>Pseudomonadati</taxon>
        <taxon>Bacteroidota</taxon>
        <taxon>Cytophagia</taxon>
        <taxon>Cytophagales</taxon>
        <taxon>Rhodocytophagaceae</taxon>
        <taxon>Xanthocytophaga</taxon>
    </lineage>
</organism>
<keyword evidence="1" id="KW-0812">Transmembrane</keyword>
<gene>
    <name evidence="3" type="ORF">QNI22_19730</name>
</gene>